<keyword evidence="3" id="KW-1185">Reference proteome</keyword>
<feature type="region of interest" description="Disordered" evidence="1">
    <location>
        <begin position="59"/>
        <end position="106"/>
    </location>
</feature>
<sequence>MDERPNQEPGCLANRRAEGSAEWTETPPRSERRRLIYELQLISSVLVLPRWTRLVPQGFGGGATVSGRNRTSGGGRHCFITPDLKEVPADPAEEEQSEENPAAPIA</sequence>
<evidence type="ECO:0000313" key="3">
    <source>
        <dbReference type="Proteomes" id="UP000314294"/>
    </source>
</evidence>
<gene>
    <name evidence="2" type="ORF">EYF80_051960</name>
</gene>
<proteinExistence type="predicted"/>
<dbReference type="Proteomes" id="UP000314294">
    <property type="component" value="Unassembled WGS sequence"/>
</dbReference>
<feature type="region of interest" description="Disordered" evidence="1">
    <location>
        <begin position="1"/>
        <end position="30"/>
    </location>
</feature>
<comment type="caution">
    <text evidence="2">The sequence shown here is derived from an EMBL/GenBank/DDBJ whole genome shotgun (WGS) entry which is preliminary data.</text>
</comment>
<name>A0A4Z2F9M5_9TELE</name>
<reference evidence="2 3" key="1">
    <citation type="submission" date="2019-03" db="EMBL/GenBank/DDBJ databases">
        <title>First draft genome of Liparis tanakae, snailfish: a comprehensive survey of snailfish specific genes.</title>
        <authorList>
            <person name="Kim W."/>
            <person name="Song I."/>
            <person name="Jeong J.-H."/>
            <person name="Kim D."/>
            <person name="Kim S."/>
            <person name="Ryu S."/>
            <person name="Song J.Y."/>
            <person name="Lee S.K."/>
        </authorList>
    </citation>
    <scope>NUCLEOTIDE SEQUENCE [LARGE SCALE GENOMIC DNA]</scope>
    <source>
        <tissue evidence="2">Muscle</tissue>
    </source>
</reference>
<organism evidence="2 3">
    <name type="scientific">Liparis tanakae</name>
    <name type="common">Tanaka's snailfish</name>
    <dbReference type="NCBI Taxonomy" id="230148"/>
    <lineage>
        <taxon>Eukaryota</taxon>
        <taxon>Metazoa</taxon>
        <taxon>Chordata</taxon>
        <taxon>Craniata</taxon>
        <taxon>Vertebrata</taxon>
        <taxon>Euteleostomi</taxon>
        <taxon>Actinopterygii</taxon>
        <taxon>Neopterygii</taxon>
        <taxon>Teleostei</taxon>
        <taxon>Neoteleostei</taxon>
        <taxon>Acanthomorphata</taxon>
        <taxon>Eupercaria</taxon>
        <taxon>Perciformes</taxon>
        <taxon>Cottioidei</taxon>
        <taxon>Cottales</taxon>
        <taxon>Liparidae</taxon>
        <taxon>Liparis</taxon>
    </lineage>
</organism>
<evidence type="ECO:0000256" key="1">
    <source>
        <dbReference type="SAM" id="MobiDB-lite"/>
    </source>
</evidence>
<dbReference type="EMBL" id="SRLO01001430">
    <property type="protein sequence ID" value="TNN37877.1"/>
    <property type="molecule type" value="Genomic_DNA"/>
</dbReference>
<protein>
    <submittedName>
        <fullName evidence="2">Uncharacterized protein</fullName>
    </submittedName>
</protein>
<accession>A0A4Z2F9M5</accession>
<evidence type="ECO:0000313" key="2">
    <source>
        <dbReference type="EMBL" id="TNN37877.1"/>
    </source>
</evidence>
<dbReference type="AlphaFoldDB" id="A0A4Z2F9M5"/>